<gene>
    <name evidence="2" type="ORF">THAPSDRAFT_3131</name>
</gene>
<dbReference type="HOGENOM" id="CLU_037815_0_0_1"/>
<dbReference type="GO" id="GO:0005737">
    <property type="term" value="C:cytoplasm"/>
    <property type="evidence" value="ECO:0000318"/>
    <property type="project" value="GO_Central"/>
</dbReference>
<dbReference type="GO" id="GO:0004672">
    <property type="term" value="F:protein kinase activity"/>
    <property type="evidence" value="ECO:0000318"/>
    <property type="project" value="GO_Central"/>
</dbReference>
<dbReference type="Pfam" id="PF00069">
    <property type="entry name" value="Pkinase"/>
    <property type="match status" value="1"/>
</dbReference>
<dbReference type="GO" id="GO:0005524">
    <property type="term" value="F:ATP binding"/>
    <property type="evidence" value="ECO:0007669"/>
    <property type="project" value="InterPro"/>
</dbReference>
<accession>B8BWW7</accession>
<dbReference type="GO" id="GO:0007165">
    <property type="term" value="P:signal transduction"/>
    <property type="evidence" value="ECO:0000318"/>
    <property type="project" value="GO_Central"/>
</dbReference>
<dbReference type="InterPro" id="IPR050167">
    <property type="entry name" value="Ser_Thr_protein_kinase"/>
</dbReference>
<evidence type="ECO:0000259" key="1">
    <source>
        <dbReference type="PROSITE" id="PS50011"/>
    </source>
</evidence>
<reference evidence="2 3" key="2">
    <citation type="journal article" date="2008" name="Nature">
        <title>The Phaeodactylum genome reveals the evolutionary history of diatom genomes.</title>
        <authorList>
            <person name="Bowler C."/>
            <person name="Allen A.E."/>
            <person name="Badger J.H."/>
            <person name="Grimwood J."/>
            <person name="Jabbari K."/>
            <person name="Kuo A."/>
            <person name="Maheswari U."/>
            <person name="Martens C."/>
            <person name="Maumus F."/>
            <person name="Otillar R.P."/>
            <person name="Rayko E."/>
            <person name="Salamov A."/>
            <person name="Vandepoele K."/>
            <person name="Beszteri B."/>
            <person name="Gruber A."/>
            <person name="Heijde M."/>
            <person name="Katinka M."/>
            <person name="Mock T."/>
            <person name="Valentin K."/>
            <person name="Verret F."/>
            <person name="Berges J.A."/>
            <person name="Brownlee C."/>
            <person name="Cadoret J.P."/>
            <person name="Chiovitti A."/>
            <person name="Choi C.J."/>
            <person name="Coesel S."/>
            <person name="De Martino A."/>
            <person name="Detter J.C."/>
            <person name="Durkin C."/>
            <person name="Falciatore A."/>
            <person name="Fournet J."/>
            <person name="Haruta M."/>
            <person name="Huysman M.J."/>
            <person name="Jenkins B.D."/>
            <person name="Jiroutova K."/>
            <person name="Jorgensen R.E."/>
            <person name="Joubert Y."/>
            <person name="Kaplan A."/>
            <person name="Kroger N."/>
            <person name="Kroth P.G."/>
            <person name="La Roche J."/>
            <person name="Lindquist E."/>
            <person name="Lommer M."/>
            <person name="Martin-Jezequel V."/>
            <person name="Lopez P.J."/>
            <person name="Lucas S."/>
            <person name="Mangogna M."/>
            <person name="McGinnis K."/>
            <person name="Medlin L.K."/>
            <person name="Montsant A."/>
            <person name="Oudot-Le Secq M.P."/>
            <person name="Napoli C."/>
            <person name="Obornik M."/>
            <person name="Parker M.S."/>
            <person name="Petit J.L."/>
            <person name="Porcel B.M."/>
            <person name="Poulsen N."/>
            <person name="Robison M."/>
            <person name="Rychlewski L."/>
            <person name="Rynearson T.A."/>
            <person name="Schmutz J."/>
            <person name="Shapiro H."/>
            <person name="Siaut M."/>
            <person name="Stanley M."/>
            <person name="Sussman M.R."/>
            <person name="Taylor A.R."/>
            <person name="Vardi A."/>
            <person name="von Dassow P."/>
            <person name="Vyverman W."/>
            <person name="Willis A."/>
            <person name="Wyrwicz L.S."/>
            <person name="Rokhsar D.S."/>
            <person name="Weissenbach J."/>
            <person name="Armbrust E.V."/>
            <person name="Green B.R."/>
            <person name="Van de Peer Y."/>
            <person name="Grigoriev I.V."/>
        </authorList>
    </citation>
    <scope>NUCLEOTIDE SEQUENCE [LARGE SCALE GENOMIC DNA]</scope>
    <source>
        <strain evidence="2 3">CCMP1335</strain>
    </source>
</reference>
<dbReference type="RefSeq" id="XP_002288169.1">
    <property type="nucleotide sequence ID" value="XM_002288133.1"/>
</dbReference>
<dbReference type="STRING" id="35128.B8BWW7"/>
<protein>
    <recommendedName>
        <fullName evidence="1">Protein kinase domain-containing protein</fullName>
    </recommendedName>
</protein>
<keyword evidence="3" id="KW-1185">Reference proteome</keyword>
<evidence type="ECO:0000313" key="2">
    <source>
        <dbReference type="EMBL" id="EED93605.1"/>
    </source>
</evidence>
<dbReference type="KEGG" id="tps:THAPSDRAFT_3131"/>
<dbReference type="PROSITE" id="PS50011">
    <property type="entry name" value="PROTEIN_KINASE_DOM"/>
    <property type="match status" value="1"/>
</dbReference>
<dbReference type="PANTHER" id="PTHR23257:SF958">
    <property type="entry name" value="SERINE_THREONINE-PROTEIN KINASE WNK4"/>
    <property type="match status" value="1"/>
</dbReference>
<organism evidence="2 3">
    <name type="scientific">Thalassiosira pseudonana</name>
    <name type="common">Marine diatom</name>
    <name type="synonym">Cyclotella nana</name>
    <dbReference type="NCBI Taxonomy" id="35128"/>
    <lineage>
        <taxon>Eukaryota</taxon>
        <taxon>Sar</taxon>
        <taxon>Stramenopiles</taxon>
        <taxon>Ochrophyta</taxon>
        <taxon>Bacillariophyta</taxon>
        <taxon>Coscinodiscophyceae</taxon>
        <taxon>Thalassiosirophycidae</taxon>
        <taxon>Thalassiosirales</taxon>
        <taxon>Thalassiosiraceae</taxon>
        <taxon>Thalassiosira</taxon>
    </lineage>
</organism>
<evidence type="ECO:0000313" key="3">
    <source>
        <dbReference type="Proteomes" id="UP000001449"/>
    </source>
</evidence>
<dbReference type="InterPro" id="IPR000719">
    <property type="entry name" value="Prot_kinase_dom"/>
</dbReference>
<dbReference type="OMA" id="YSIRICE"/>
<dbReference type="EMBL" id="CM000640">
    <property type="protein sequence ID" value="EED93605.1"/>
    <property type="molecule type" value="Genomic_DNA"/>
</dbReference>
<dbReference type="PaxDb" id="35128-Thaps3131"/>
<dbReference type="PANTHER" id="PTHR23257">
    <property type="entry name" value="SERINE-THREONINE PROTEIN KINASE"/>
    <property type="match status" value="1"/>
</dbReference>
<dbReference type="Proteomes" id="UP000001449">
    <property type="component" value="Chromosome 3"/>
</dbReference>
<proteinExistence type="predicted"/>
<reference evidence="2 3" key="1">
    <citation type="journal article" date="2004" name="Science">
        <title>The genome of the diatom Thalassiosira pseudonana: ecology, evolution, and metabolism.</title>
        <authorList>
            <person name="Armbrust E.V."/>
            <person name="Berges J.A."/>
            <person name="Bowler C."/>
            <person name="Green B.R."/>
            <person name="Martinez D."/>
            <person name="Putnam N.H."/>
            <person name="Zhou S."/>
            <person name="Allen A.E."/>
            <person name="Apt K.E."/>
            <person name="Bechner M."/>
            <person name="Brzezinski M.A."/>
            <person name="Chaal B.K."/>
            <person name="Chiovitti A."/>
            <person name="Davis A.K."/>
            <person name="Demarest M.S."/>
            <person name="Detter J.C."/>
            <person name="Glavina T."/>
            <person name="Goodstein D."/>
            <person name="Hadi M.Z."/>
            <person name="Hellsten U."/>
            <person name="Hildebrand M."/>
            <person name="Jenkins B.D."/>
            <person name="Jurka J."/>
            <person name="Kapitonov V.V."/>
            <person name="Kroger N."/>
            <person name="Lau W.W."/>
            <person name="Lane T.W."/>
            <person name="Larimer F.W."/>
            <person name="Lippmeier J.C."/>
            <person name="Lucas S."/>
            <person name="Medina M."/>
            <person name="Montsant A."/>
            <person name="Obornik M."/>
            <person name="Parker M.S."/>
            <person name="Palenik B."/>
            <person name="Pazour G.J."/>
            <person name="Richardson P.M."/>
            <person name="Rynearson T.A."/>
            <person name="Saito M.A."/>
            <person name="Schwartz D.C."/>
            <person name="Thamatrakoln K."/>
            <person name="Valentin K."/>
            <person name="Vardi A."/>
            <person name="Wilkerson F.P."/>
            <person name="Rokhsar D.S."/>
        </authorList>
    </citation>
    <scope>NUCLEOTIDE SEQUENCE [LARGE SCALE GENOMIC DNA]</scope>
    <source>
        <strain evidence="2 3">CCMP1335</strain>
    </source>
</reference>
<feature type="domain" description="Protein kinase" evidence="1">
    <location>
        <begin position="90"/>
        <end position="420"/>
    </location>
</feature>
<dbReference type="GeneID" id="7442463"/>
<name>B8BWW7_THAPS</name>
<dbReference type="eggNOG" id="KOG0192">
    <property type="taxonomic scope" value="Eukaryota"/>
</dbReference>
<dbReference type="InterPro" id="IPR011009">
    <property type="entry name" value="Kinase-like_dom_sf"/>
</dbReference>
<dbReference type="SMART" id="SM00220">
    <property type="entry name" value="S_TKc"/>
    <property type="match status" value="1"/>
</dbReference>
<dbReference type="AlphaFoldDB" id="B8BWW7"/>
<dbReference type="Gene3D" id="1.10.510.10">
    <property type="entry name" value="Transferase(Phosphotransferase) domain 1"/>
    <property type="match status" value="1"/>
</dbReference>
<dbReference type="InParanoid" id="B8BWW7"/>
<sequence length="449" mass="51270">MFVYGRLSSFRKLGLNEHMIRMYKSTFSSSFATESSSFSTASIHPNTTANILAVRAAEDARDAFFDSLPRTLLQSQNEADVPAPFKREEIVLGSFLGSGEFSNVYEIEAFCTKGDVMNEDETRQRESMALRNKYALTGKARYALKHIKVDYQHQGSHSEALYIQATRDIAREAEILASLNHPHVIKLRGVTSSGAAGFFNGADGYFLIIDRLFGTLDQRIKLWYERKKSQRSLFLFPSRSRKSVADDKNRQLEERLAIALQIASAMKYLHSHRILYRDLKPTNIGFDGRGDVKIFDFGLARVLPQSQDQDANMDTFKMSGAGTPRYMAPEVLISGQPYNVKVDVYSFSIVFWEMLEAKIPFGFVKRKSQLVDYVVKKKGRPVIDHNLPPSIQTILRTGFHPNQIHRPTMHVVYNTIRDELSSLKWECGKEELRDSYIDRRRSYISIGEE</sequence>
<dbReference type="Gene3D" id="3.30.200.20">
    <property type="entry name" value="Phosphorylase Kinase, domain 1"/>
    <property type="match status" value="1"/>
</dbReference>
<dbReference type="SUPFAM" id="SSF56112">
    <property type="entry name" value="Protein kinase-like (PK-like)"/>
    <property type="match status" value="1"/>
</dbReference>